<dbReference type="InterPro" id="IPR021799">
    <property type="entry name" value="PIN-like_prokaryotic"/>
</dbReference>
<organism evidence="1 2">
    <name type="scientific">Methanoculleus frigidifontis</name>
    <dbReference type="NCBI Taxonomy" id="2584085"/>
    <lineage>
        <taxon>Archaea</taxon>
        <taxon>Methanobacteriati</taxon>
        <taxon>Methanobacteriota</taxon>
        <taxon>Stenosarchaea group</taxon>
        <taxon>Methanomicrobia</taxon>
        <taxon>Methanomicrobiales</taxon>
        <taxon>Methanomicrobiaceae</taxon>
        <taxon>Methanoculleus</taxon>
    </lineage>
</organism>
<protein>
    <submittedName>
        <fullName evidence="1">DUF3368 domain-containing protein</fullName>
    </submittedName>
</protein>
<keyword evidence="2" id="KW-1185">Reference proteome</keyword>
<gene>
    <name evidence="1" type="ORF">FGU65_12385</name>
</gene>
<dbReference type="RefSeq" id="WP_301664857.1">
    <property type="nucleotide sequence ID" value="NZ_VCYH01000009.1"/>
</dbReference>
<proteinExistence type="predicted"/>
<name>A0ABT8MCL7_9EURY</name>
<reference evidence="1" key="1">
    <citation type="submission" date="2019-05" db="EMBL/GenBank/DDBJ databases">
        <title>Methanoculleus sp. FWC-SCC1, a methanogenic archaeon isolated from deep marine cold seep.</title>
        <authorList>
            <person name="Chen Y.-W."/>
            <person name="Chen S.-C."/>
            <person name="Teng N.-H."/>
            <person name="Lai M.-C."/>
        </authorList>
    </citation>
    <scope>NUCLEOTIDE SEQUENCE</scope>
    <source>
        <strain evidence="1">FWC-SCC1</strain>
    </source>
</reference>
<dbReference type="PANTHER" id="PTHR39550">
    <property type="entry name" value="SLL0658 PROTEIN"/>
    <property type="match status" value="1"/>
</dbReference>
<evidence type="ECO:0000313" key="2">
    <source>
        <dbReference type="Proteomes" id="UP001168338"/>
    </source>
</evidence>
<dbReference type="Pfam" id="PF11848">
    <property type="entry name" value="DUF3368"/>
    <property type="match status" value="1"/>
</dbReference>
<dbReference type="EMBL" id="VCYH01000009">
    <property type="protein sequence ID" value="MDN7025674.1"/>
    <property type="molecule type" value="Genomic_DNA"/>
</dbReference>
<evidence type="ECO:0000313" key="1">
    <source>
        <dbReference type="EMBL" id="MDN7025674.1"/>
    </source>
</evidence>
<comment type="caution">
    <text evidence="1">The sequence shown here is derived from an EMBL/GenBank/DDBJ whole genome shotgun (WGS) entry which is preliminary data.</text>
</comment>
<accession>A0ABT8MCL7</accession>
<dbReference type="Proteomes" id="UP001168338">
    <property type="component" value="Unassembled WGS sequence"/>
</dbReference>
<sequence>MDVVSNSTPLIALAKIQKLNLLKHFFGTVSIPQEVYDEVVTRGGPLYGADEVSQASWIRVVSVENRTAVDALSLNLDRGEAEAIVLAREIGALLIIDDRDGRNAAASLGVPITGTIGVLLLAAEDGMITFGDELDALVAAGFRLSEREYRRILDLAGKR</sequence>
<dbReference type="PANTHER" id="PTHR39550:SF1">
    <property type="entry name" value="SLL0658 PROTEIN"/>
    <property type="match status" value="1"/>
</dbReference>